<comment type="caution">
    <text evidence="17">The sequence shown here is derived from an EMBL/GenBank/DDBJ whole genome shotgun (WGS) entry which is preliminary data.</text>
</comment>
<sequence length="361" mass="41314">MELNKFLPSRLWMKLTIINVSLLILLVLFTGLIIYDTACYLASNLVGMGSQTQFSFNSSLLSFSLLVSVIVILFGGVLYAVITKRMLRPVKELTHAMELFKSGHYPKPISPKSHDEISELVQHFNHLIVLLQEQEKNRNQMLSDLSHELRTPLSNLRGYLEALEKGVLAGDRDIYKSLAEETERVTGLVQQLDTVKEWDRSSTDRVFSKESVQVDELVNQVIRLFELEFERVKIQIDTNLEEKEMMIHREGIQQVLTNLLNNMIEYRSEDTSLIQINGQLQEGYYYISIAGKGQYIPVENKEKVFERLYRVDPSRSRVIGGSGLGLSISKEIIEHHGGEIWLETDGYNHIFHLTIPTNSGL</sequence>
<evidence type="ECO:0000256" key="11">
    <source>
        <dbReference type="ARBA" id="ARBA00022989"/>
    </source>
</evidence>
<dbReference type="EMBL" id="JBHTBY010000017">
    <property type="protein sequence ID" value="MFC7322775.1"/>
    <property type="molecule type" value="Genomic_DNA"/>
</dbReference>
<reference evidence="18" key="1">
    <citation type="journal article" date="2019" name="Int. J. Syst. Evol. Microbiol.">
        <title>The Global Catalogue of Microorganisms (GCM) 10K type strain sequencing project: providing services to taxonomists for standard genome sequencing and annotation.</title>
        <authorList>
            <consortium name="The Broad Institute Genomics Platform"/>
            <consortium name="The Broad Institute Genome Sequencing Center for Infectious Disease"/>
            <person name="Wu L."/>
            <person name="Ma J."/>
        </authorList>
    </citation>
    <scope>NUCLEOTIDE SEQUENCE [LARGE SCALE GENOMIC DNA]</scope>
    <source>
        <strain evidence="18">CCUG 73951</strain>
    </source>
</reference>
<keyword evidence="5" id="KW-0597">Phosphoprotein</keyword>
<dbReference type="EC" id="2.7.13.3" evidence="3"/>
<feature type="domain" description="Histidine kinase" evidence="15">
    <location>
        <begin position="144"/>
        <end position="359"/>
    </location>
</feature>
<dbReference type="SUPFAM" id="SSF55874">
    <property type="entry name" value="ATPase domain of HSP90 chaperone/DNA topoisomerase II/histidine kinase"/>
    <property type="match status" value="1"/>
</dbReference>
<dbReference type="PRINTS" id="PR00344">
    <property type="entry name" value="BCTRLSENSOR"/>
</dbReference>
<dbReference type="Pfam" id="PF00512">
    <property type="entry name" value="HisKA"/>
    <property type="match status" value="1"/>
</dbReference>
<dbReference type="Gene3D" id="3.30.565.10">
    <property type="entry name" value="Histidine kinase-like ATPase, C-terminal domain"/>
    <property type="match status" value="1"/>
</dbReference>
<proteinExistence type="predicted"/>
<dbReference type="SMART" id="SM00387">
    <property type="entry name" value="HATPase_c"/>
    <property type="match status" value="1"/>
</dbReference>
<evidence type="ECO:0000256" key="14">
    <source>
        <dbReference type="SAM" id="Phobius"/>
    </source>
</evidence>
<evidence type="ECO:0000256" key="4">
    <source>
        <dbReference type="ARBA" id="ARBA00022475"/>
    </source>
</evidence>
<feature type="transmembrane region" description="Helical" evidence="14">
    <location>
        <begin position="60"/>
        <end position="82"/>
    </location>
</feature>
<dbReference type="Gene3D" id="6.10.340.10">
    <property type="match status" value="1"/>
</dbReference>
<keyword evidence="11 14" id="KW-1133">Transmembrane helix</keyword>
<name>A0ABW2K9B4_9BACI</name>
<dbReference type="InterPro" id="IPR004358">
    <property type="entry name" value="Sig_transdc_His_kin-like_C"/>
</dbReference>
<dbReference type="CDD" id="cd00075">
    <property type="entry name" value="HATPase"/>
    <property type="match status" value="1"/>
</dbReference>
<evidence type="ECO:0000259" key="16">
    <source>
        <dbReference type="PROSITE" id="PS50885"/>
    </source>
</evidence>
<evidence type="ECO:0000256" key="9">
    <source>
        <dbReference type="ARBA" id="ARBA00022777"/>
    </source>
</evidence>
<dbReference type="SMART" id="SM00388">
    <property type="entry name" value="HisKA"/>
    <property type="match status" value="1"/>
</dbReference>
<keyword evidence="18" id="KW-1185">Reference proteome</keyword>
<keyword evidence="6" id="KW-0808">Transferase</keyword>
<evidence type="ECO:0000256" key="2">
    <source>
        <dbReference type="ARBA" id="ARBA00004651"/>
    </source>
</evidence>
<dbReference type="CDD" id="cd00082">
    <property type="entry name" value="HisKA"/>
    <property type="match status" value="1"/>
</dbReference>
<keyword evidence="7 14" id="KW-0812">Transmembrane</keyword>
<evidence type="ECO:0000256" key="1">
    <source>
        <dbReference type="ARBA" id="ARBA00000085"/>
    </source>
</evidence>
<keyword evidence="8" id="KW-0547">Nucleotide-binding</keyword>
<dbReference type="InterPro" id="IPR036890">
    <property type="entry name" value="HATPase_C_sf"/>
</dbReference>
<dbReference type="Pfam" id="PF02518">
    <property type="entry name" value="HATPase_c"/>
    <property type="match status" value="1"/>
</dbReference>
<keyword evidence="9 17" id="KW-0418">Kinase</keyword>
<dbReference type="PANTHER" id="PTHR45528:SF1">
    <property type="entry name" value="SENSOR HISTIDINE KINASE CPXA"/>
    <property type="match status" value="1"/>
</dbReference>
<dbReference type="PROSITE" id="PS50885">
    <property type="entry name" value="HAMP"/>
    <property type="match status" value="1"/>
</dbReference>
<protein>
    <recommendedName>
        <fullName evidence="3">histidine kinase</fullName>
        <ecNumber evidence="3">2.7.13.3</ecNumber>
    </recommendedName>
</protein>
<dbReference type="InterPro" id="IPR003660">
    <property type="entry name" value="HAMP_dom"/>
</dbReference>
<dbReference type="GO" id="GO:0016301">
    <property type="term" value="F:kinase activity"/>
    <property type="evidence" value="ECO:0007669"/>
    <property type="project" value="UniProtKB-KW"/>
</dbReference>
<dbReference type="InterPro" id="IPR003661">
    <property type="entry name" value="HisK_dim/P_dom"/>
</dbReference>
<dbReference type="PANTHER" id="PTHR45528">
    <property type="entry name" value="SENSOR HISTIDINE KINASE CPXA"/>
    <property type="match status" value="1"/>
</dbReference>
<keyword evidence="10" id="KW-0067">ATP-binding</keyword>
<accession>A0ABW2K9B4</accession>
<keyword evidence="4" id="KW-1003">Cell membrane</keyword>
<dbReference type="SUPFAM" id="SSF158472">
    <property type="entry name" value="HAMP domain-like"/>
    <property type="match status" value="1"/>
</dbReference>
<dbReference type="InterPro" id="IPR005467">
    <property type="entry name" value="His_kinase_dom"/>
</dbReference>
<dbReference type="SUPFAM" id="SSF47384">
    <property type="entry name" value="Homodimeric domain of signal transducing histidine kinase"/>
    <property type="match status" value="1"/>
</dbReference>
<dbReference type="SMART" id="SM00304">
    <property type="entry name" value="HAMP"/>
    <property type="match status" value="1"/>
</dbReference>
<dbReference type="Gene3D" id="1.10.287.130">
    <property type="match status" value="1"/>
</dbReference>
<comment type="subcellular location">
    <subcellularLocation>
        <location evidence="2">Cell membrane</location>
        <topology evidence="2">Multi-pass membrane protein</topology>
    </subcellularLocation>
</comment>
<dbReference type="Pfam" id="PF00672">
    <property type="entry name" value="HAMP"/>
    <property type="match status" value="1"/>
</dbReference>
<evidence type="ECO:0000256" key="7">
    <source>
        <dbReference type="ARBA" id="ARBA00022692"/>
    </source>
</evidence>
<dbReference type="InterPro" id="IPR003594">
    <property type="entry name" value="HATPase_dom"/>
</dbReference>
<evidence type="ECO:0000313" key="17">
    <source>
        <dbReference type="EMBL" id="MFC7322775.1"/>
    </source>
</evidence>
<evidence type="ECO:0000256" key="10">
    <source>
        <dbReference type="ARBA" id="ARBA00022840"/>
    </source>
</evidence>
<evidence type="ECO:0000256" key="6">
    <source>
        <dbReference type="ARBA" id="ARBA00022679"/>
    </source>
</evidence>
<dbReference type="RefSeq" id="WP_289215138.1">
    <property type="nucleotide sequence ID" value="NZ_JAPVRC010000002.1"/>
</dbReference>
<dbReference type="PROSITE" id="PS50109">
    <property type="entry name" value="HIS_KIN"/>
    <property type="match status" value="1"/>
</dbReference>
<dbReference type="Proteomes" id="UP001596494">
    <property type="component" value="Unassembled WGS sequence"/>
</dbReference>
<dbReference type="InterPro" id="IPR050398">
    <property type="entry name" value="HssS/ArlS-like"/>
</dbReference>
<feature type="domain" description="HAMP" evidence="16">
    <location>
        <begin position="84"/>
        <end position="136"/>
    </location>
</feature>
<evidence type="ECO:0000256" key="13">
    <source>
        <dbReference type="ARBA" id="ARBA00023136"/>
    </source>
</evidence>
<keyword evidence="12" id="KW-0902">Two-component regulatory system</keyword>
<organism evidence="17 18">
    <name type="scientific">Halobacillus campisalis</name>
    <dbReference type="NCBI Taxonomy" id="435909"/>
    <lineage>
        <taxon>Bacteria</taxon>
        <taxon>Bacillati</taxon>
        <taxon>Bacillota</taxon>
        <taxon>Bacilli</taxon>
        <taxon>Bacillales</taxon>
        <taxon>Bacillaceae</taxon>
        <taxon>Halobacillus</taxon>
    </lineage>
</organism>
<gene>
    <name evidence="17" type="ORF">ACFQMN_18070</name>
</gene>
<dbReference type="InterPro" id="IPR036097">
    <property type="entry name" value="HisK_dim/P_sf"/>
</dbReference>
<evidence type="ECO:0000256" key="12">
    <source>
        <dbReference type="ARBA" id="ARBA00023012"/>
    </source>
</evidence>
<evidence type="ECO:0000256" key="3">
    <source>
        <dbReference type="ARBA" id="ARBA00012438"/>
    </source>
</evidence>
<comment type="catalytic activity">
    <reaction evidence="1">
        <text>ATP + protein L-histidine = ADP + protein N-phospho-L-histidine.</text>
        <dbReference type="EC" id="2.7.13.3"/>
    </reaction>
</comment>
<evidence type="ECO:0000313" key="18">
    <source>
        <dbReference type="Proteomes" id="UP001596494"/>
    </source>
</evidence>
<feature type="transmembrane region" description="Helical" evidence="14">
    <location>
        <begin position="12"/>
        <end position="35"/>
    </location>
</feature>
<evidence type="ECO:0000256" key="5">
    <source>
        <dbReference type="ARBA" id="ARBA00022553"/>
    </source>
</evidence>
<evidence type="ECO:0000259" key="15">
    <source>
        <dbReference type="PROSITE" id="PS50109"/>
    </source>
</evidence>
<evidence type="ECO:0000256" key="8">
    <source>
        <dbReference type="ARBA" id="ARBA00022741"/>
    </source>
</evidence>
<keyword evidence="13 14" id="KW-0472">Membrane</keyword>
<dbReference type="CDD" id="cd06225">
    <property type="entry name" value="HAMP"/>
    <property type="match status" value="1"/>
</dbReference>